<feature type="non-terminal residue" evidence="7">
    <location>
        <position position="1"/>
    </location>
</feature>
<organism evidence="7 8">
    <name type="scientific">Haematococcus lacustris</name>
    <name type="common">Green alga</name>
    <name type="synonym">Haematococcus pluvialis</name>
    <dbReference type="NCBI Taxonomy" id="44745"/>
    <lineage>
        <taxon>Eukaryota</taxon>
        <taxon>Viridiplantae</taxon>
        <taxon>Chlorophyta</taxon>
        <taxon>core chlorophytes</taxon>
        <taxon>Chlorophyceae</taxon>
        <taxon>CS clade</taxon>
        <taxon>Chlamydomonadales</taxon>
        <taxon>Haematococcaceae</taxon>
        <taxon>Haematococcus</taxon>
    </lineage>
</organism>
<dbReference type="GO" id="GO:0016020">
    <property type="term" value="C:membrane"/>
    <property type="evidence" value="ECO:0007669"/>
    <property type="project" value="UniProtKB-SubCell"/>
</dbReference>
<sequence length="94" mass="10256">MWYAFNIIFNIVNKSALNAFPCPWFISTLQLAASGLFMGCLWITGLQPAPKLSRPFLLALMPVALFHTIGHVSACTAFGQMAVSFAHIVKSAEP</sequence>
<evidence type="ECO:0000313" key="7">
    <source>
        <dbReference type="EMBL" id="GFH13505.1"/>
    </source>
</evidence>
<dbReference type="Proteomes" id="UP000485058">
    <property type="component" value="Unassembled WGS sequence"/>
</dbReference>
<feature type="transmembrane region" description="Helical" evidence="5">
    <location>
        <begin position="24"/>
        <end position="44"/>
    </location>
</feature>
<dbReference type="AlphaFoldDB" id="A0A699YWC2"/>
<dbReference type="Pfam" id="PF03151">
    <property type="entry name" value="TPT"/>
    <property type="match status" value="1"/>
</dbReference>
<keyword evidence="2 5" id="KW-0812">Transmembrane</keyword>
<feature type="transmembrane region" description="Helical" evidence="5">
    <location>
        <begin position="56"/>
        <end position="89"/>
    </location>
</feature>
<name>A0A699YWC2_HAELA</name>
<keyword evidence="4 5" id="KW-0472">Membrane</keyword>
<evidence type="ECO:0000313" key="8">
    <source>
        <dbReference type="Proteomes" id="UP000485058"/>
    </source>
</evidence>
<keyword evidence="8" id="KW-1185">Reference proteome</keyword>
<reference evidence="7 8" key="1">
    <citation type="submission" date="2020-02" db="EMBL/GenBank/DDBJ databases">
        <title>Draft genome sequence of Haematococcus lacustris strain NIES-144.</title>
        <authorList>
            <person name="Morimoto D."/>
            <person name="Nakagawa S."/>
            <person name="Yoshida T."/>
            <person name="Sawayama S."/>
        </authorList>
    </citation>
    <scope>NUCLEOTIDE SEQUENCE [LARGE SCALE GENOMIC DNA]</scope>
    <source>
        <strain evidence="7 8">NIES-144</strain>
    </source>
</reference>
<evidence type="ECO:0000256" key="5">
    <source>
        <dbReference type="SAM" id="Phobius"/>
    </source>
</evidence>
<protein>
    <submittedName>
        <fullName evidence="7">TPT domain-containing protein</fullName>
    </submittedName>
</protein>
<evidence type="ECO:0000256" key="1">
    <source>
        <dbReference type="ARBA" id="ARBA00004141"/>
    </source>
</evidence>
<evidence type="ECO:0000256" key="4">
    <source>
        <dbReference type="ARBA" id="ARBA00023136"/>
    </source>
</evidence>
<dbReference type="InterPro" id="IPR050186">
    <property type="entry name" value="TPT_transporter"/>
</dbReference>
<accession>A0A699YWC2</accession>
<feature type="domain" description="Sugar phosphate transporter" evidence="6">
    <location>
        <begin position="1"/>
        <end position="94"/>
    </location>
</feature>
<keyword evidence="3 5" id="KW-1133">Transmembrane helix</keyword>
<evidence type="ECO:0000256" key="3">
    <source>
        <dbReference type="ARBA" id="ARBA00022989"/>
    </source>
</evidence>
<feature type="non-terminal residue" evidence="7">
    <location>
        <position position="94"/>
    </location>
</feature>
<gene>
    <name evidence="7" type="ORF">HaLaN_09402</name>
</gene>
<evidence type="ECO:0000256" key="2">
    <source>
        <dbReference type="ARBA" id="ARBA00022692"/>
    </source>
</evidence>
<comment type="subcellular location">
    <subcellularLocation>
        <location evidence="1">Membrane</location>
        <topology evidence="1">Multi-pass membrane protein</topology>
    </subcellularLocation>
</comment>
<evidence type="ECO:0000259" key="6">
    <source>
        <dbReference type="Pfam" id="PF03151"/>
    </source>
</evidence>
<dbReference type="EMBL" id="BLLF01000620">
    <property type="protein sequence ID" value="GFH13505.1"/>
    <property type="molecule type" value="Genomic_DNA"/>
</dbReference>
<proteinExistence type="predicted"/>
<comment type="caution">
    <text evidence="7">The sequence shown here is derived from an EMBL/GenBank/DDBJ whole genome shotgun (WGS) entry which is preliminary data.</text>
</comment>
<dbReference type="PANTHER" id="PTHR11132">
    <property type="entry name" value="SOLUTE CARRIER FAMILY 35"/>
    <property type="match status" value="1"/>
</dbReference>
<dbReference type="InterPro" id="IPR004853">
    <property type="entry name" value="Sugar_P_trans_dom"/>
</dbReference>